<organism evidence="2 3">
    <name type="scientific">Bifidobacterium magnum</name>
    <dbReference type="NCBI Taxonomy" id="1692"/>
    <lineage>
        <taxon>Bacteria</taxon>
        <taxon>Bacillati</taxon>
        <taxon>Actinomycetota</taxon>
        <taxon>Actinomycetes</taxon>
        <taxon>Bifidobacteriales</taxon>
        <taxon>Bifidobacteriaceae</taxon>
        <taxon>Bifidobacterium</taxon>
    </lineage>
</organism>
<keyword evidence="1" id="KW-0472">Membrane</keyword>
<dbReference type="STRING" id="1692.BMAGN_0676"/>
<comment type="caution">
    <text evidence="2">The sequence shown here is derived from an EMBL/GenBank/DDBJ whole genome shotgun (WGS) entry which is preliminary data.</text>
</comment>
<proteinExistence type="predicted"/>
<keyword evidence="1" id="KW-1133">Transmembrane helix</keyword>
<protein>
    <submittedName>
        <fullName evidence="2">Uncharacterized protein</fullName>
    </submittedName>
</protein>
<gene>
    <name evidence="2" type="ORF">BMAGN_0676</name>
</gene>
<feature type="transmembrane region" description="Helical" evidence="1">
    <location>
        <begin position="22"/>
        <end position="47"/>
    </location>
</feature>
<accession>A0A087BCQ3</accession>
<sequence>MFQYAVEALDVSNVRPLGPLNLATPLIVAICAGVVLAIALIVATVLLSRKRAVTPDAASPVEEKEEKDVWIERIGNIAADYDASTITREEAFARLATVARRFASSYSEEHVDSYTLVDLNRKQPRHDAQNWISLRQTIAALYPPEFADGKHHPIAQDVSVSQACEWVRNLIERWR</sequence>
<evidence type="ECO:0000313" key="3">
    <source>
        <dbReference type="Proteomes" id="UP000029052"/>
    </source>
</evidence>
<keyword evidence="3" id="KW-1185">Reference proteome</keyword>
<name>A0A087BCQ3_9BIFI</name>
<dbReference type="AlphaFoldDB" id="A0A087BCQ3"/>
<dbReference type="EMBL" id="JGZB01000003">
    <property type="protein sequence ID" value="KFI68803.1"/>
    <property type="molecule type" value="Genomic_DNA"/>
</dbReference>
<evidence type="ECO:0000313" key="2">
    <source>
        <dbReference type="EMBL" id="KFI68803.1"/>
    </source>
</evidence>
<reference evidence="2 3" key="1">
    <citation type="submission" date="2014-03" db="EMBL/GenBank/DDBJ databases">
        <title>Genomics of Bifidobacteria.</title>
        <authorList>
            <person name="Ventura M."/>
            <person name="Milani C."/>
            <person name="Lugli G.A."/>
        </authorList>
    </citation>
    <scope>NUCLEOTIDE SEQUENCE [LARGE SCALE GENOMIC DNA]</scope>
    <source>
        <strain evidence="2 3">LMG 11591</strain>
    </source>
</reference>
<dbReference type="eggNOG" id="ENOG5031KGE">
    <property type="taxonomic scope" value="Bacteria"/>
</dbReference>
<dbReference type="Proteomes" id="UP000029052">
    <property type="component" value="Unassembled WGS sequence"/>
</dbReference>
<evidence type="ECO:0000256" key="1">
    <source>
        <dbReference type="SAM" id="Phobius"/>
    </source>
</evidence>
<keyword evidence="1" id="KW-0812">Transmembrane</keyword>